<comment type="similarity">
    <text evidence="1 4">Belongs to the iron/ascorbate-dependent oxidoreductase family.</text>
</comment>
<dbReference type="FunFam" id="2.60.120.330:FF:000079">
    <property type="entry name" value="Protein SRG1"/>
    <property type="match status" value="1"/>
</dbReference>
<evidence type="ECO:0000256" key="2">
    <source>
        <dbReference type="ARBA" id="ARBA00022723"/>
    </source>
</evidence>
<dbReference type="AlphaFoldDB" id="A0A4P8JJ54"/>
<dbReference type="InterPro" id="IPR026992">
    <property type="entry name" value="DIOX_N"/>
</dbReference>
<feature type="domain" description="Fe2OG dioxygenase" evidence="5">
    <location>
        <begin position="199"/>
        <end position="298"/>
    </location>
</feature>
<dbReference type="InterPro" id="IPR044861">
    <property type="entry name" value="IPNS-like_FE2OG_OXY"/>
</dbReference>
<dbReference type="InterPro" id="IPR027443">
    <property type="entry name" value="IPNS-like_sf"/>
</dbReference>
<evidence type="ECO:0000259" key="5">
    <source>
        <dbReference type="PROSITE" id="PS51471"/>
    </source>
</evidence>
<evidence type="ECO:0000313" key="6">
    <source>
        <dbReference type="EMBL" id="QCP71066.1"/>
    </source>
</evidence>
<dbReference type="Pfam" id="PF14226">
    <property type="entry name" value="DIOX_N"/>
    <property type="match status" value="1"/>
</dbReference>
<keyword evidence="2 4" id="KW-0479">Metal-binding</keyword>
<name>A0A4P8JJ54_9BRYO</name>
<keyword evidence="3 4" id="KW-0408">Iron</keyword>
<dbReference type="GO" id="GO:0051213">
    <property type="term" value="F:dioxygenase activity"/>
    <property type="evidence" value="ECO:0007669"/>
    <property type="project" value="UniProtKB-KW"/>
</dbReference>
<evidence type="ECO:0000256" key="4">
    <source>
        <dbReference type="RuleBase" id="RU003682"/>
    </source>
</evidence>
<evidence type="ECO:0000256" key="3">
    <source>
        <dbReference type="ARBA" id="ARBA00023004"/>
    </source>
</evidence>
<evidence type="ECO:0000256" key="1">
    <source>
        <dbReference type="ARBA" id="ARBA00008056"/>
    </source>
</evidence>
<keyword evidence="6" id="KW-0223">Dioxygenase</keyword>
<dbReference type="PROSITE" id="PS51471">
    <property type="entry name" value="FE2OG_OXY"/>
    <property type="match status" value="1"/>
</dbReference>
<sequence length="355" mass="40599">MPSEPRVTLQELVENGHLDTVPEDFLVAEKDRVKLTEDGAAKVELPVIDMAGVEHGVVVEQIRRACEQWGFFQVKNHGVDLQLMSRTQQVFREFFELPYEDRNKIRAVAEHDALPDEGYGDRFGVKESNSANWSDRLRLYTFPVSGRRYELWPQHPPSFRDTVEDYCEEADKLTSRISELISESLGLEPEFLNDYFAGRSQQVLQVNYYPPCPQPDVTMGLRKHSDNNSITLLLQDATVGLQVKKDDQWVTVKPVEGWFVVNVGDQIEILSNGRYRSVEHRAFVSAKPRMSIATFSAPADDTVVGPIPELLRRAEERPRFRAIKFSKFKKSFYYAGWAKAPSGKDHLGHLLIDQD</sequence>
<reference evidence="6" key="1">
    <citation type="submission" date="2018-10" db="EMBL/GenBank/DDBJ databases">
        <title>Transcriptome sequencing and physiological analysis of Pohlia nutans under salt stress reveal the important roles of ROS-scavenging system.</title>
        <authorList>
            <person name="Zhang W."/>
            <person name="Liu S."/>
            <person name="Li C."/>
            <person name="Zhang P."/>
            <person name="Zhang P."/>
        </authorList>
    </citation>
    <scope>NUCLEOTIDE SEQUENCE</scope>
    <source>
        <strain evidence="6">Antarctic Moss No.L</strain>
    </source>
</reference>
<dbReference type="Pfam" id="PF03171">
    <property type="entry name" value="2OG-FeII_Oxy"/>
    <property type="match status" value="1"/>
</dbReference>
<dbReference type="GO" id="GO:0046872">
    <property type="term" value="F:metal ion binding"/>
    <property type="evidence" value="ECO:0007669"/>
    <property type="project" value="UniProtKB-KW"/>
</dbReference>
<proteinExistence type="evidence at transcript level"/>
<dbReference type="Gene3D" id="2.60.120.330">
    <property type="entry name" value="B-lactam Antibiotic, Isopenicillin N Synthase, Chain"/>
    <property type="match status" value="1"/>
</dbReference>
<keyword evidence="4" id="KW-0560">Oxidoreductase</keyword>
<dbReference type="PANTHER" id="PTHR47991">
    <property type="entry name" value="OXOGLUTARATE/IRON-DEPENDENT DIOXYGENASE"/>
    <property type="match status" value="1"/>
</dbReference>
<dbReference type="EMBL" id="MK036762">
    <property type="protein sequence ID" value="QCP71066.1"/>
    <property type="molecule type" value="mRNA"/>
</dbReference>
<dbReference type="InterPro" id="IPR005123">
    <property type="entry name" value="Oxoglu/Fe-dep_dioxygenase_dom"/>
</dbReference>
<organism evidence="6">
    <name type="scientific">Pohlia nutans</name>
    <dbReference type="NCBI Taxonomy" id="140635"/>
    <lineage>
        <taxon>Eukaryota</taxon>
        <taxon>Viridiplantae</taxon>
        <taxon>Streptophyta</taxon>
        <taxon>Embryophyta</taxon>
        <taxon>Bryophyta</taxon>
        <taxon>Bryophytina</taxon>
        <taxon>Bryopsida</taxon>
        <taxon>Bryidae</taxon>
        <taxon>Bryanae</taxon>
        <taxon>Bryales</taxon>
        <taxon>Mniaceae</taxon>
        <taxon>Pohlia</taxon>
    </lineage>
</organism>
<accession>A0A4P8JJ54</accession>
<protein>
    <submittedName>
        <fullName evidence="6">Leucoanthocyanidin dioxygenase</fullName>
    </submittedName>
</protein>
<dbReference type="InterPro" id="IPR050295">
    <property type="entry name" value="Plant_2OG-oxidoreductases"/>
</dbReference>
<dbReference type="SUPFAM" id="SSF51197">
    <property type="entry name" value="Clavaminate synthase-like"/>
    <property type="match status" value="1"/>
</dbReference>